<dbReference type="InterPro" id="IPR002591">
    <property type="entry name" value="Phosphodiest/P_Trfase"/>
</dbReference>
<dbReference type="Gene3D" id="3.40.720.10">
    <property type="entry name" value="Alkaline Phosphatase, subunit A"/>
    <property type="match status" value="1"/>
</dbReference>
<evidence type="ECO:0000313" key="3">
    <source>
        <dbReference type="Proteomes" id="UP000479293"/>
    </source>
</evidence>
<dbReference type="PANTHER" id="PTHR10151">
    <property type="entry name" value="ECTONUCLEOTIDE PYROPHOSPHATASE/PHOSPHODIESTERASE"/>
    <property type="match status" value="1"/>
</dbReference>
<name>A0A7C9BKG4_9BACT</name>
<comment type="caution">
    <text evidence="2">The sequence shown here is derived from an EMBL/GenBank/DDBJ whole genome shotgun (WGS) entry which is preliminary data.</text>
</comment>
<protein>
    <submittedName>
        <fullName evidence="2">Alkaline phosphatase family protein</fullName>
    </submittedName>
</protein>
<keyword evidence="3" id="KW-1185">Reference proteome</keyword>
<gene>
    <name evidence="2" type="ORF">GBK04_23250</name>
</gene>
<accession>A0A7C9BKG4</accession>
<dbReference type="AlphaFoldDB" id="A0A7C9BKG4"/>
<dbReference type="Proteomes" id="UP000479293">
    <property type="component" value="Unassembled WGS sequence"/>
</dbReference>
<dbReference type="InterPro" id="IPR017850">
    <property type="entry name" value="Alkaline_phosphatase_core_sf"/>
</dbReference>
<feature type="chain" id="PRO_5029021348" evidence="1">
    <location>
        <begin position="25"/>
        <end position="510"/>
    </location>
</feature>
<dbReference type="Pfam" id="PF01663">
    <property type="entry name" value="Phosphodiest"/>
    <property type="match status" value="1"/>
</dbReference>
<evidence type="ECO:0000313" key="2">
    <source>
        <dbReference type="EMBL" id="MPR36183.1"/>
    </source>
</evidence>
<dbReference type="SUPFAM" id="SSF53649">
    <property type="entry name" value="Alkaline phosphatase-like"/>
    <property type="match status" value="1"/>
</dbReference>
<keyword evidence="1" id="KW-0732">Signal</keyword>
<dbReference type="EMBL" id="WHLY01000002">
    <property type="protein sequence ID" value="MPR36183.1"/>
    <property type="molecule type" value="Genomic_DNA"/>
</dbReference>
<proteinExistence type="predicted"/>
<sequence length="510" mass="55127">MKKLLPTFCLSLLLGGFLSLSGYGQTTPTRHKTLLVFFDGLRPDYITSELMPNLFAFKQKASVGQRHHSVFPTVTRVNSASYATGSYPGTHGILGNSVYFPQVNKTKSVGTTYGDLTKIAGAIDGPLLTAVSLGEVLQSAGERMMVFSSGTTGQAYLQNYTVSGGAIINPDLILPESFKPQVLADLGAVATAGEEDENRHAWITDAYLKYGLDAQGPLVSAIWYSDPDGAAHSHGIGSPEAVRAIHFVDAQFGRILEALKARELSDSINILISADHGFVTHVGKQNLTDFLIAQRLKKDKESDDVVVAEGAIYVKDHEPEAIKKIVAALQKEEWMGAIFTQARPDDAIQGWVDGTLSFATIHYNHPTRVGDILVAPNWNDDKNAQGYAGTDFSGGVAGHGGSSPYEINIALLARGPDFKASVAGTLPTSNVDLAPTILSIYDLPVPATMEGRVMGEFLKKKTPSAGKLVQETRKTEVTYPWGTYTLTLQRSVLGPYQYVDYTRVERKLGK</sequence>
<reference evidence="2 3" key="1">
    <citation type="submission" date="2019-10" db="EMBL/GenBank/DDBJ databases">
        <title>Draft Genome Sequence of Cytophagaceae sp. SJW1-29.</title>
        <authorList>
            <person name="Choi A."/>
        </authorList>
    </citation>
    <scope>NUCLEOTIDE SEQUENCE [LARGE SCALE GENOMIC DNA]</scope>
    <source>
        <strain evidence="2 3">SJW1-29</strain>
    </source>
</reference>
<dbReference type="GO" id="GO:0016787">
    <property type="term" value="F:hydrolase activity"/>
    <property type="evidence" value="ECO:0007669"/>
    <property type="project" value="UniProtKB-ARBA"/>
</dbReference>
<organism evidence="2 3">
    <name type="scientific">Salmonirosea aquatica</name>
    <dbReference type="NCBI Taxonomy" id="2654236"/>
    <lineage>
        <taxon>Bacteria</taxon>
        <taxon>Pseudomonadati</taxon>
        <taxon>Bacteroidota</taxon>
        <taxon>Cytophagia</taxon>
        <taxon>Cytophagales</taxon>
        <taxon>Spirosomataceae</taxon>
        <taxon>Salmonirosea</taxon>
    </lineage>
</organism>
<dbReference type="RefSeq" id="WP_152763865.1">
    <property type="nucleotide sequence ID" value="NZ_WHLY01000002.1"/>
</dbReference>
<feature type="signal peptide" evidence="1">
    <location>
        <begin position="1"/>
        <end position="24"/>
    </location>
</feature>
<dbReference type="PANTHER" id="PTHR10151:SF120">
    <property type="entry name" value="BIS(5'-ADENOSYL)-TRIPHOSPHATASE"/>
    <property type="match status" value="1"/>
</dbReference>
<evidence type="ECO:0000256" key="1">
    <source>
        <dbReference type="SAM" id="SignalP"/>
    </source>
</evidence>